<proteinExistence type="predicted"/>
<sequence length="125" mass="13401">MNYLKDKLGSEFDITSNGSIILDGYGKASGMLFDIVVTKGGKSVGIEVSFQVTTNSTIERKAGQAAERQFLMNAAGNQIAYVIDGAGNFQRAAAISTICQHSDCTVAYSDSEFDVLADFIRESVK</sequence>
<dbReference type="InterPro" id="IPR058973">
    <property type="entry name" value="RE_BanI/HgiCI_C"/>
</dbReference>
<keyword evidence="3" id="KW-1185">Reference proteome</keyword>
<name>A0AAE3KV91_9CYAN</name>
<comment type="caution">
    <text evidence="2">The sequence shown here is derived from an EMBL/GenBank/DDBJ whole genome shotgun (WGS) entry which is preliminary data.</text>
</comment>
<dbReference type="RefSeq" id="WP_254015065.1">
    <property type="nucleotide sequence ID" value="NZ_JAMZMM010000563.1"/>
</dbReference>
<dbReference type="AlphaFoldDB" id="A0AAE3KV91"/>
<evidence type="ECO:0000259" key="1">
    <source>
        <dbReference type="Pfam" id="PF26568"/>
    </source>
</evidence>
<dbReference type="Pfam" id="PF26568">
    <property type="entry name" value="RE_BanI_C"/>
    <property type="match status" value="1"/>
</dbReference>
<evidence type="ECO:0000313" key="3">
    <source>
        <dbReference type="Proteomes" id="UP001204953"/>
    </source>
</evidence>
<organism evidence="2 3">
    <name type="scientific">Limnofasciculus baicalensis BBK-W-15</name>
    <dbReference type="NCBI Taxonomy" id="2699891"/>
    <lineage>
        <taxon>Bacteria</taxon>
        <taxon>Bacillati</taxon>
        <taxon>Cyanobacteriota</taxon>
        <taxon>Cyanophyceae</taxon>
        <taxon>Coleofasciculales</taxon>
        <taxon>Coleofasciculaceae</taxon>
        <taxon>Limnofasciculus</taxon>
        <taxon>Limnofasciculus baicalensis</taxon>
    </lineage>
</organism>
<dbReference type="EMBL" id="JAMZMM010000563">
    <property type="protein sequence ID" value="MCP2732347.1"/>
    <property type="molecule type" value="Genomic_DNA"/>
</dbReference>
<protein>
    <recommendedName>
        <fullName evidence="1">BanI/HgiCI C-terminal domain-containing protein</fullName>
    </recommendedName>
</protein>
<feature type="domain" description="BanI/HgiCI C-terminal" evidence="1">
    <location>
        <begin position="2"/>
        <end position="123"/>
    </location>
</feature>
<reference evidence="2" key="1">
    <citation type="submission" date="2022-06" db="EMBL/GenBank/DDBJ databases">
        <title>New cyanobacteria of genus Symplocastrum in benthos of Lake Baikal.</title>
        <authorList>
            <person name="Sorokovikova E."/>
            <person name="Tikhonova I."/>
            <person name="Krasnopeev A."/>
            <person name="Evseev P."/>
            <person name="Gladkikh A."/>
            <person name="Belykh O."/>
        </authorList>
    </citation>
    <scope>NUCLEOTIDE SEQUENCE</scope>
    <source>
        <strain evidence="2">BBK-W-15</strain>
    </source>
</reference>
<evidence type="ECO:0000313" key="2">
    <source>
        <dbReference type="EMBL" id="MCP2732347.1"/>
    </source>
</evidence>
<gene>
    <name evidence="2" type="ORF">NJ959_28340</name>
</gene>
<accession>A0AAE3KV91</accession>
<dbReference type="Proteomes" id="UP001204953">
    <property type="component" value="Unassembled WGS sequence"/>
</dbReference>